<proteinExistence type="predicted"/>
<reference evidence="1 2" key="1">
    <citation type="journal article" date="2022" name="Nat. Plants">
        <title>Genomes of leafy and leafless Platanthera orchids illuminate the evolution of mycoheterotrophy.</title>
        <authorList>
            <person name="Li M.H."/>
            <person name="Liu K.W."/>
            <person name="Li Z."/>
            <person name="Lu H.C."/>
            <person name="Ye Q.L."/>
            <person name="Zhang D."/>
            <person name="Wang J.Y."/>
            <person name="Li Y.F."/>
            <person name="Zhong Z.M."/>
            <person name="Liu X."/>
            <person name="Yu X."/>
            <person name="Liu D.K."/>
            <person name="Tu X.D."/>
            <person name="Liu B."/>
            <person name="Hao Y."/>
            <person name="Liao X.Y."/>
            <person name="Jiang Y.T."/>
            <person name="Sun W.H."/>
            <person name="Chen J."/>
            <person name="Chen Y.Q."/>
            <person name="Ai Y."/>
            <person name="Zhai J.W."/>
            <person name="Wu S.S."/>
            <person name="Zhou Z."/>
            <person name="Hsiao Y.Y."/>
            <person name="Wu W.L."/>
            <person name="Chen Y.Y."/>
            <person name="Lin Y.F."/>
            <person name="Hsu J.L."/>
            <person name="Li C.Y."/>
            <person name="Wang Z.W."/>
            <person name="Zhao X."/>
            <person name="Zhong W.Y."/>
            <person name="Ma X.K."/>
            <person name="Ma L."/>
            <person name="Huang J."/>
            <person name="Chen G.Z."/>
            <person name="Huang M.Z."/>
            <person name="Huang L."/>
            <person name="Peng D.H."/>
            <person name="Luo Y.B."/>
            <person name="Zou S.Q."/>
            <person name="Chen S.P."/>
            <person name="Lan S."/>
            <person name="Tsai W.C."/>
            <person name="Van de Peer Y."/>
            <person name="Liu Z.J."/>
        </authorList>
    </citation>
    <scope>NUCLEOTIDE SEQUENCE [LARGE SCALE GENOMIC DNA]</scope>
    <source>
        <strain evidence="1">Lor288</strain>
    </source>
</reference>
<protein>
    <submittedName>
        <fullName evidence="1">Uncharacterized protein</fullName>
    </submittedName>
</protein>
<dbReference type="PANTHER" id="PTHR45005">
    <property type="match status" value="1"/>
</dbReference>
<dbReference type="InterPro" id="IPR053277">
    <property type="entry name" value="Endomembrane_traffic_mod"/>
</dbReference>
<dbReference type="Proteomes" id="UP001412067">
    <property type="component" value="Unassembled WGS sequence"/>
</dbReference>
<dbReference type="PANTHER" id="PTHR45005:SF2">
    <property type="entry name" value="PROTEIN HLB1"/>
    <property type="match status" value="1"/>
</dbReference>
<sequence>MRGDMLPKEVRVAVEGVKAMVSKDEGESVQSRYGSAQGSGQCDKSLIKVEISEILSVSACADLTLPPGAGLCIDTVEGPVFLGDGRNPKFPYLRRCSKLIAPALKHSAIGEASHARGECRNNPHKLRWHPAPLLVSFLPTVADTWESLDGWLDAIRLVYTIYARGRSDVLAGQAETNRLVGTFDRGYWVRMTAIGDCRITSIGNEFEGGGLMMGESAFKIVPFRHSSLKISGVTNFSILYSSSKKNVETFQHPIPEAFAYLDQSHAGGLFAFGQDGEDLLVDPSLPSYGRCFRCVSDFLCGSQGLSSRHVLVLTGSCSISIWSEGPEGEIPGQPCYMQGANGSEQAGMKVVNNTLNLLPLV</sequence>
<name>A0ABR2ML13_9ASPA</name>
<organism evidence="1 2">
    <name type="scientific">Platanthera guangdongensis</name>
    <dbReference type="NCBI Taxonomy" id="2320717"/>
    <lineage>
        <taxon>Eukaryota</taxon>
        <taxon>Viridiplantae</taxon>
        <taxon>Streptophyta</taxon>
        <taxon>Embryophyta</taxon>
        <taxon>Tracheophyta</taxon>
        <taxon>Spermatophyta</taxon>
        <taxon>Magnoliopsida</taxon>
        <taxon>Liliopsida</taxon>
        <taxon>Asparagales</taxon>
        <taxon>Orchidaceae</taxon>
        <taxon>Orchidoideae</taxon>
        <taxon>Orchideae</taxon>
        <taxon>Orchidinae</taxon>
        <taxon>Platanthera</taxon>
    </lineage>
</organism>
<evidence type="ECO:0000313" key="1">
    <source>
        <dbReference type="EMBL" id="KAK8964249.1"/>
    </source>
</evidence>
<evidence type="ECO:0000313" key="2">
    <source>
        <dbReference type="Proteomes" id="UP001412067"/>
    </source>
</evidence>
<accession>A0ABR2ML13</accession>
<comment type="caution">
    <text evidence="1">The sequence shown here is derived from an EMBL/GenBank/DDBJ whole genome shotgun (WGS) entry which is preliminary data.</text>
</comment>
<gene>
    <name evidence="1" type="ORF">KSP40_PGU007902</name>
</gene>
<dbReference type="EMBL" id="JBBWWR010000007">
    <property type="protein sequence ID" value="KAK8964249.1"/>
    <property type="molecule type" value="Genomic_DNA"/>
</dbReference>
<keyword evidence="2" id="KW-1185">Reference proteome</keyword>